<organism evidence="2 3">
    <name type="scientific">Ruoffia tabacinasalis</name>
    <dbReference type="NCBI Taxonomy" id="87458"/>
    <lineage>
        <taxon>Bacteria</taxon>
        <taxon>Bacillati</taxon>
        <taxon>Bacillota</taxon>
        <taxon>Bacilli</taxon>
        <taxon>Lactobacillales</taxon>
        <taxon>Aerococcaceae</taxon>
        <taxon>Ruoffia</taxon>
    </lineage>
</organism>
<evidence type="ECO:0000313" key="2">
    <source>
        <dbReference type="EMBL" id="TLQ40707.1"/>
    </source>
</evidence>
<dbReference type="OrthoDB" id="8773442at2"/>
<dbReference type="Pfam" id="PF00535">
    <property type="entry name" value="Glycos_transf_2"/>
    <property type="match status" value="1"/>
</dbReference>
<keyword evidence="2" id="KW-0808">Transferase</keyword>
<dbReference type="AlphaFoldDB" id="A0A5R9DVJ1"/>
<dbReference type="SUPFAM" id="SSF53448">
    <property type="entry name" value="Nucleotide-diphospho-sugar transferases"/>
    <property type="match status" value="1"/>
</dbReference>
<dbReference type="RefSeq" id="WP_138404808.1">
    <property type="nucleotide sequence ID" value="NZ_VBSP01000025.1"/>
</dbReference>
<dbReference type="EMBL" id="VBSP01000025">
    <property type="protein sequence ID" value="TLQ40707.1"/>
    <property type="molecule type" value="Genomic_DNA"/>
</dbReference>
<feature type="domain" description="Glycosyltransferase 2-like" evidence="1">
    <location>
        <begin position="3"/>
        <end position="162"/>
    </location>
</feature>
<dbReference type="PANTHER" id="PTHR43685">
    <property type="entry name" value="GLYCOSYLTRANSFERASE"/>
    <property type="match status" value="1"/>
</dbReference>
<sequence>MISIVIPTHKRVNLLKKTINSALDQTYKNTEIIVVSDGYDKETDLYMKTIENNQIKYYVYETNRGANYARNYGVKHSEGEYIAFLDDDDQWAKDKLERQNTELSKDNDYGLVYTGNKQLYIDTNDSFIYEPTISGDLSREIFSKNHIGSTSSVLIKKEIFDEVNGFDEKLGALQDYDLWIRVCQIAKIGVISAPLLIYTNDRNREQISNQINKYEDAAIQIKEKYKDFFSNNKDLEKGFSLFLSKVIIKKYLRNNNKKKAREISLRIFWETKRLSILPYYFSAFFSYDMLLKFKAMF</sequence>
<gene>
    <name evidence="2" type="ORF">FEZ33_07620</name>
</gene>
<comment type="caution">
    <text evidence="2">The sequence shown here is derived from an EMBL/GenBank/DDBJ whole genome shotgun (WGS) entry which is preliminary data.</text>
</comment>
<dbReference type="Proteomes" id="UP000306420">
    <property type="component" value="Unassembled WGS sequence"/>
</dbReference>
<evidence type="ECO:0000259" key="1">
    <source>
        <dbReference type="Pfam" id="PF00535"/>
    </source>
</evidence>
<protein>
    <submittedName>
        <fullName evidence="2">Glycosyltransferase family 2 protein</fullName>
    </submittedName>
</protein>
<dbReference type="PANTHER" id="PTHR43685:SF2">
    <property type="entry name" value="GLYCOSYLTRANSFERASE 2-LIKE DOMAIN-CONTAINING PROTEIN"/>
    <property type="match status" value="1"/>
</dbReference>
<dbReference type="GO" id="GO:0016740">
    <property type="term" value="F:transferase activity"/>
    <property type="evidence" value="ECO:0007669"/>
    <property type="project" value="UniProtKB-KW"/>
</dbReference>
<evidence type="ECO:0000313" key="3">
    <source>
        <dbReference type="Proteomes" id="UP000306420"/>
    </source>
</evidence>
<proteinExistence type="predicted"/>
<accession>A0A5R9DVJ1</accession>
<dbReference type="InterPro" id="IPR050834">
    <property type="entry name" value="Glycosyltransf_2"/>
</dbReference>
<dbReference type="CDD" id="cd00761">
    <property type="entry name" value="Glyco_tranf_GTA_type"/>
    <property type="match status" value="1"/>
</dbReference>
<dbReference type="InterPro" id="IPR029044">
    <property type="entry name" value="Nucleotide-diphossugar_trans"/>
</dbReference>
<dbReference type="Gene3D" id="3.90.550.10">
    <property type="entry name" value="Spore Coat Polysaccharide Biosynthesis Protein SpsA, Chain A"/>
    <property type="match status" value="1"/>
</dbReference>
<name>A0A5R9DVJ1_9LACT</name>
<reference evidence="2 3" key="1">
    <citation type="submission" date="2019-05" db="EMBL/GenBank/DDBJ databases">
        <title>The metagenome of a microbial culture collection derived from dairy environment covers the genomic content of the human microbiome.</title>
        <authorList>
            <person name="Roder T."/>
            <person name="Wuthrich D."/>
            <person name="Sattari Z."/>
            <person name="Von Ah U."/>
            <person name="Bar C."/>
            <person name="Ronchi F."/>
            <person name="Macpherson A.J."/>
            <person name="Ganal-Vonarburg S.C."/>
            <person name="Bruggmann R."/>
            <person name="Vergeres G."/>
        </authorList>
    </citation>
    <scope>NUCLEOTIDE SEQUENCE [LARGE SCALE GENOMIC DNA]</scope>
    <source>
        <strain evidence="2 3">FAM 24227</strain>
    </source>
</reference>
<dbReference type="InterPro" id="IPR001173">
    <property type="entry name" value="Glyco_trans_2-like"/>
</dbReference>